<accession>G9ZNQ3</accession>
<keyword evidence="2" id="KW-1185">Reference proteome</keyword>
<reference evidence="1 2" key="1">
    <citation type="submission" date="2011-09" db="EMBL/GenBank/DDBJ databases">
        <authorList>
            <person name="Weinstock G."/>
            <person name="Sodergren E."/>
            <person name="Clifton S."/>
            <person name="Fulton L."/>
            <person name="Fulton B."/>
            <person name="Courtney L."/>
            <person name="Fronick C."/>
            <person name="Harrison M."/>
            <person name="Strong C."/>
            <person name="Farmer C."/>
            <person name="Delahaunty K."/>
            <person name="Markovic C."/>
            <person name="Hall O."/>
            <person name="Minx P."/>
            <person name="Tomlinson C."/>
            <person name="Mitreva M."/>
            <person name="Hou S."/>
            <person name="Chen J."/>
            <person name="Wollam A."/>
            <person name="Pepin K.H."/>
            <person name="Johnson M."/>
            <person name="Bhonagiri V."/>
            <person name="Zhang X."/>
            <person name="Suruliraj S."/>
            <person name="Warren W."/>
            <person name="Chinwalla A."/>
            <person name="Mardis E.R."/>
            <person name="Wilson R.K."/>
        </authorList>
    </citation>
    <scope>NUCLEOTIDE SEQUENCE [LARGE SCALE GENOMIC DNA]</scope>
    <source>
        <strain evidence="1 2">F0439</strain>
    </source>
</reference>
<evidence type="ECO:0000313" key="1">
    <source>
        <dbReference type="EMBL" id="EHL98801.1"/>
    </source>
</evidence>
<protein>
    <submittedName>
        <fullName evidence="1">Uncharacterized protein</fullName>
    </submittedName>
</protein>
<sequence>MVYVDNDGSIPIYRLQITIKYSFNGRSFSDLDSDIYNKRILPGQMHAFKFSYPVDDPMNWDKNPYHLGDEILNDSWNHTINSKKIKIIVVANKRGFIDTVKTKSVTYSIRS</sequence>
<name>G9ZNQ3_9LACO</name>
<comment type="caution">
    <text evidence="1">The sequence shown here is derived from an EMBL/GenBank/DDBJ whole genome shotgun (WGS) entry which is preliminary data.</text>
</comment>
<dbReference type="STRING" id="797515.HMPREF9103_01357"/>
<evidence type="ECO:0000313" key="2">
    <source>
        <dbReference type="Proteomes" id="UP000004625"/>
    </source>
</evidence>
<organism evidence="1 2">
    <name type="scientific">Lentilactobacillus parafarraginis F0439</name>
    <dbReference type="NCBI Taxonomy" id="797515"/>
    <lineage>
        <taxon>Bacteria</taxon>
        <taxon>Bacillati</taxon>
        <taxon>Bacillota</taxon>
        <taxon>Bacilli</taxon>
        <taxon>Lactobacillales</taxon>
        <taxon>Lactobacillaceae</taxon>
        <taxon>Lentilactobacillus</taxon>
    </lineage>
</organism>
<dbReference type="EMBL" id="AGEY01000062">
    <property type="protein sequence ID" value="EHL98801.1"/>
    <property type="molecule type" value="Genomic_DNA"/>
</dbReference>
<dbReference type="AlphaFoldDB" id="G9ZNQ3"/>
<gene>
    <name evidence="1" type="ORF">HMPREF9103_01357</name>
</gene>
<proteinExistence type="predicted"/>
<dbReference type="HOGENOM" id="CLU_2155144_0_0_9"/>
<dbReference type="Proteomes" id="UP000004625">
    <property type="component" value="Unassembled WGS sequence"/>
</dbReference>